<dbReference type="AlphaFoldDB" id="S7VLV4"/>
<gene>
    <name evidence="2" type="ORF">ADIWIN_3571</name>
</gene>
<feature type="domain" description="Rhamnogalacturonan lyase" evidence="1">
    <location>
        <begin position="76"/>
        <end position="115"/>
    </location>
</feature>
<sequence>MLITLNQELEDSTTYVFNFQKSIQDIAESNPAERLKLVFSTGSTIDSLTVSGKVDYWFPKAKEDYEDLLVGLYIDQDTLDLFSSAPYYIAQVDTAGKFEITNIKAGTFRAYAWYDDNNSLKTEYRSEPYGFISEPIEVNKNLEDLQININRARFESIKNQQVFQFRK</sequence>
<keyword evidence="3" id="KW-1185">Reference proteome</keyword>
<dbReference type="InterPro" id="IPR029413">
    <property type="entry name" value="RG-lyase_II"/>
</dbReference>
<dbReference type="EMBL" id="ATMR01000196">
    <property type="protein sequence ID" value="EPR70432.1"/>
    <property type="molecule type" value="Genomic_DNA"/>
</dbReference>
<name>S7VLV4_9FLAO</name>
<accession>S7VLV4</accession>
<dbReference type="PATRIC" id="fig|641526.4.peg.3541"/>
<evidence type="ECO:0000259" key="1">
    <source>
        <dbReference type="Pfam" id="PF14686"/>
    </source>
</evidence>
<dbReference type="eggNOG" id="COG4704">
    <property type="taxonomic scope" value="Bacteria"/>
</dbReference>
<comment type="caution">
    <text evidence="2">The sequence shown here is derived from an EMBL/GenBank/DDBJ whole genome shotgun (WGS) entry which is preliminary data.</text>
</comment>
<dbReference type="Pfam" id="PF14686">
    <property type="entry name" value="fn3_3"/>
    <property type="match status" value="1"/>
</dbReference>
<protein>
    <recommendedName>
        <fullName evidence="1">Rhamnogalacturonan lyase domain-containing protein</fullName>
    </recommendedName>
</protein>
<reference evidence="2 3" key="1">
    <citation type="journal article" date="2013" name="Genome Announc.">
        <title>Draft Genome Sequence of Winogradskyella psychrotolerans RS-3T, Isolated from the Marine Transect of Kongsfjorden, Ny-Alesund, Svalbard, Arctic Ocean.</title>
        <authorList>
            <person name="Kumar Pinnaka A."/>
            <person name="Ara S."/>
            <person name="Singh A."/>
            <person name="Shivaji S."/>
        </authorList>
    </citation>
    <scope>NUCLEOTIDE SEQUENCE [LARGE SCALE GENOMIC DNA]</scope>
    <source>
        <strain evidence="2 3">RS-3</strain>
    </source>
</reference>
<evidence type="ECO:0000313" key="3">
    <source>
        <dbReference type="Proteomes" id="UP000014962"/>
    </source>
</evidence>
<dbReference type="STRING" id="641526.ADIWIN_3571"/>
<dbReference type="Proteomes" id="UP000014962">
    <property type="component" value="Unassembled WGS sequence"/>
</dbReference>
<evidence type="ECO:0000313" key="2">
    <source>
        <dbReference type="EMBL" id="EPR70432.1"/>
    </source>
</evidence>
<proteinExistence type="predicted"/>
<organism evidence="2 3">
    <name type="scientific">Winogradskyella psychrotolerans RS-3</name>
    <dbReference type="NCBI Taxonomy" id="641526"/>
    <lineage>
        <taxon>Bacteria</taxon>
        <taxon>Pseudomonadati</taxon>
        <taxon>Bacteroidota</taxon>
        <taxon>Flavobacteriia</taxon>
        <taxon>Flavobacteriales</taxon>
        <taxon>Flavobacteriaceae</taxon>
        <taxon>Winogradskyella</taxon>
    </lineage>
</organism>